<feature type="transmembrane region" description="Helical" evidence="5">
    <location>
        <begin position="167"/>
        <end position="186"/>
    </location>
</feature>
<evidence type="ECO:0000313" key="6">
    <source>
        <dbReference type="EMBL" id="TPG15105.1"/>
    </source>
</evidence>
<comment type="caution">
    <text evidence="6">The sequence shown here is derived from an EMBL/GenBank/DDBJ whole genome shotgun (WGS) entry which is preliminary data.</text>
</comment>
<dbReference type="CDD" id="cd13956">
    <property type="entry name" value="PT_UbiA"/>
    <property type="match status" value="1"/>
</dbReference>
<feature type="transmembrane region" description="Helical" evidence="5">
    <location>
        <begin position="207"/>
        <end position="228"/>
    </location>
</feature>
<protein>
    <recommendedName>
        <fullName evidence="8">4-hydroxybenzoate polyprenyltransferase</fullName>
    </recommendedName>
</protein>
<evidence type="ECO:0000256" key="2">
    <source>
        <dbReference type="ARBA" id="ARBA00022692"/>
    </source>
</evidence>
<feature type="transmembrane region" description="Helical" evidence="5">
    <location>
        <begin position="234"/>
        <end position="252"/>
    </location>
</feature>
<dbReference type="Proteomes" id="UP000317722">
    <property type="component" value="Unassembled WGS sequence"/>
</dbReference>
<evidence type="ECO:0000313" key="7">
    <source>
        <dbReference type="Proteomes" id="UP000317722"/>
    </source>
</evidence>
<evidence type="ECO:0008006" key="8">
    <source>
        <dbReference type="Google" id="ProtNLM"/>
    </source>
</evidence>
<evidence type="ECO:0000256" key="4">
    <source>
        <dbReference type="ARBA" id="ARBA00023136"/>
    </source>
</evidence>
<keyword evidence="7" id="KW-1185">Reference proteome</keyword>
<feature type="transmembrane region" description="Helical" evidence="5">
    <location>
        <begin position="141"/>
        <end position="161"/>
    </location>
</feature>
<feature type="transmembrane region" description="Helical" evidence="5">
    <location>
        <begin position="91"/>
        <end position="110"/>
    </location>
</feature>
<evidence type="ECO:0000256" key="5">
    <source>
        <dbReference type="SAM" id="Phobius"/>
    </source>
</evidence>
<evidence type="ECO:0000256" key="1">
    <source>
        <dbReference type="ARBA" id="ARBA00004141"/>
    </source>
</evidence>
<reference evidence="6 7" key="1">
    <citation type="journal article" date="2019" name="Environ. Microbiol.">
        <title>Species interactions and distinct microbial communities in high Arctic permafrost affected cryosols are associated with the CH4 and CO2 gas fluxes.</title>
        <authorList>
            <person name="Altshuler I."/>
            <person name="Hamel J."/>
            <person name="Turney S."/>
            <person name="Magnuson E."/>
            <person name="Levesque R."/>
            <person name="Greer C."/>
            <person name="Whyte L.G."/>
        </authorList>
    </citation>
    <scope>NUCLEOTIDE SEQUENCE [LARGE SCALE GENOMIC DNA]</scope>
    <source>
        <strain evidence="6 7">S9.3A</strain>
    </source>
</reference>
<evidence type="ECO:0000256" key="3">
    <source>
        <dbReference type="ARBA" id="ARBA00022989"/>
    </source>
</evidence>
<dbReference type="OrthoDB" id="3212588at2"/>
<dbReference type="InterPro" id="IPR000537">
    <property type="entry name" value="UbiA_prenyltransferase"/>
</dbReference>
<dbReference type="InterPro" id="IPR044878">
    <property type="entry name" value="UbiA_sf"/>
</dbReference>
<keyword evidence="4 5" id="KW-0472">Membrane</keyword>
<dbReference type="Pfam" id="PF01040">
    <property type="entry name" value="UbiA"/>
    <property type="match status" value="1"/>
</dbReference>
<name>A0A502CN57_9MICO</name>
<dbReference type="Gene3D" id="1.10.357.140">
    <property type="entry name" value="UbiA prenyltransferase"/>
    <property type="match status" value="1"/>
</dbReference>
<dbReference type="EMBL" id="RCZM01000005">
    <property type="protein sequence ID" value="TPG15105.1"/>
    <property type="molecule type" value="Genomic_DNA"/>
</dbReference>
<dbReference type="RefSeq" id="WP_140742643.1">
    <property type="nucleotide sequence ID" value="NZ_RCZM01000005.1"/>
</dbReference>
<dbReference type="AlphaFoldDB" id="A0A502CN57"/>
<gene>
    <name evidence="6" type="ORF">EAH86_16435</name>
</gene>
<dbReference type="GO" id="GO:0016765">
    <property type="term" value="F:transferase activity, transferring alkyl or aryl (other than methyl) groups"/>
    <property type="evidence" value="ECO:0007669"/>
    <property type="project" value="InterPro"/>
</dbReference>
<keyword evidence="3 5" id="KW-1133">Transmembrane helix</keyword>
<organism evidence="6 7">
    <name type="scientific">Pedococcus bigeumensis</name>
    <dbReference type="NCBI Taxonomy" id="433644"/>
    <lineage>
        <taxon>Bacteria</taxon>
        <taxon>Bacillati</taxon>
        <taxon>Actinomycetota</taxon>
        <taxon>Actinomycetes</taxon>
        <taxon>Micrococcales</taxon>
        <taxon>Intrasporangiaceae</taxon>
        <taxon>Pedococcus</taxon>
    </lineage>
</organism>
<accession>A0A502CN57</accession>
<sequence length="276" mass="27378">MPTEPASAPPRARVAALVRSCHPGPTGAVTVLTALLAAALGHGLRSGLVVTAAVFAGQLTIGWSNDLIDAARDRAVARTDKPLARGELSEALVRGAIGVAGVACLVLSFACGWRSAVIHLGLGVAAGWAYNLGLKRTVWSALPYAVAFGALPAVVSLASPGRSLPPAWMVATGAVLGVGAHLLNALPDLADDAMTGVRGLPQRLGAARVRVVAPVVLLAGSVVATLGPGGVVPVAAWIGLAGCAVLAAVAVTGRGRGPFAAAIGIALVDVAVLVLR</sequence>
<dbReference type="GO" id="GO:0016020">
    <property type="term" value="C:membrane"/>
    <property type="evidence" value="ECO:0007669"/>
    <property type="project" value="UniProtKB-SubCell"/>
</dbReference>
<feature type="transmembrane region" description="Helical" evidence="5">
    <location>
        <begin position="259"/>
        <end position="275"/>
    </location>
</feature>
<comment type="subcellular location">
    <subcellularLocation>
        <location evidence="1">Membrane</location>
        <topology evidence="1">Multi-pass membrane protein</topology>
    </subcellularLocation>
</comment>
<keyword evidence="2 5" id="KW-0812">Transmembrane</keyword>
<proteinExistence type="predicted"/>